<evidence type="ECO:0000256" key="3">
    <source>
        <dbReference type="ARBA" id="ARBA00022989"/>
    </source>
</evidence>
<dbReference type="InterPro" id="IPR057017">
    <property type="entry name" value="F54D1_6-like_C"/>
</dbReference>
<feature type="chain" id="PRO_5044553075" evidence="6">
    <location>
        <begin position="17"/>
        <end position="1384"/>
    </location>
</feature>
<keyword evidence="3 5" id="KW-1133">Transmembrane helix</keyword>
<organism evidence="10 11">
    <name type="scientific">Toxocara canis</name>
    <name type="common">Canine roundworm</name>
    <dbReference type="NCBI Taxonomy" id="6265"/>
    <lineage>
        <taxon>Eukaryota</taxon>
        <taxon>Metazoa</taxon>
        <taxon>Ecdysozoa</taxon>
        <taxon>Nematoda</taxon>
        <taxon>Chromadorea</taxon>
        <taxon>Rhabditida</taxon>
        <taxon>Spirurina</taxon>
        <taxon>Ascaridomorpha</taxon>
        <taxon>Ascaridoidea</taxon>
        <taxon>Toxocaridae</taxon>
        <taxon>Toxocara</taxon>
    </lineage>
</organism>
<dbReference type="GO" id="GO:0016020">
    <property type="term" value="C:membrane"/>
    <property type="evidence" value="ECO:0007669"/>
    <property type="project" value="UniProtKB-SubCell"/>
</dbReference>
<dbReference type="GO" id="GO:0007160">
    <property type="term" value="P:cell-matrix adhesion"/>
    <property type="evidence" value="ECO:0007669"/>
    <property type="project" value="InterPro"/>
</dbReference>
<dbReference type="PANTHER" id="PTHR13802">
    <property type="entry name" value="MUCIN 4-RELATED"/>
    <property type="match status" value="1"/>
</dbReference>
<evidence type="ECO:0000256" key="2">
    <source>
        <dbReference type="ARBA" id="ARBA00022692"/>
    </source>
</evidence>
<feature type="domain" description="NIDO" evidence="8">
    <location>
        <begin position="195"/>
        <end position="358"/>
    </location>
</feature>
<feature type="signal peptide" evidence="6">
    <location>
        <begin position="1"/>
        <end position="16"/>
    </location>
</feature>
<dbReference type="InterPro" id="IPR051495">
    <property type="entry name" value="Epithelial_Barrier/Signaling"/>
</dbReference>
<evidence type="ECO:0000259" key="7">
    <source>
        <dbReference type="PROSITE" id="PS50856"/>
    </source>
</evidence>
<dbReference type="Pfam" id="PF24464">
    <property type="entry name" value="Ig_F54D1_6_2"/>
    <property type="match status" value="1"/>
</dbReference>
<dbReference type="PROSITE" id="PS51220">
    <property type="entry name" value="NIDO"/>
    <property type="match status" value="1"/>
</dbReference>
<evidence type="ECO:0000313" key="11">
    <source>
        <dbReference type="WBParaSite" id="TCNE_0000587901-mRNA-1"/>
    </source>
</evidence>
<dbReference type="InterPro" id="IPR057019">
    <property type="entry name" value="F54D1_6-like_Ig-like_2"/>
</dbReference>
<feature type="domain" description="AMOP" evidence="7">
    <location>
        <begin position="651"/>
        <end position="856"/>
    </location>
</feature>
<gene>
    <name evidence="9" type="ORF">TCNE_LOCUS5879</name>
</gene>
<evidence type="ECO:0000256" key="5">
    <source>
        <dbReference type="SAM" id="Phobius"/>
    </source>
</evidence>
<proteinExistence type="predicted"/>
<keyword evidence="2 5" id="KW-0812">Transmembrane</keyword>
<protein>
    <submittedName>
        <fullName evidence="11">Protein mesh</fullName>
    </submittedName>
</protein>
<dbReference type="EMBL" id="UYWY01019405">
    <property type="protein sequence ID" value="VDM37126.1"/>
    <property type="molecule type" value="Genomic_DNA"/>
</dbReference>
<keyword evidence="4 5" id="KW-0472">Membrane</keyword>
<reference evidence="11" key="1">
    <citation type="submission" date="2016-06" db="UniProtKB">
        <authorList>
            <consortium name="WormBaseParasite"/>
        </authorList>
    </citation>
    <scope>IDENTIFICATION</scope>
</reference>
<evidence type="ECO:0000256" key="1">
    <source>
        <dbReference type="ARBA" id="ARBA00004370"/>
    </source>
</evidence>
<dbReference type="Pfam" id="PF06119">
    <property type="entry name" value="NIDO"/>
    <property type="match status" value="1"/>
</dbReference>
<dbReference type="WBParaSite" id="TCNE_0000587901-mRNA-1">
    <property type="protein sequence ID" value="TCNE_0000587901-mRNA-1"/>
    <property type="gene ID" value="TCNE_0000587901"/>
</dbReference>
<dbReference type="InterPro" id="IPR003886">
    <property type="entry name" value="NIDO_dom"/>
</dbReference>
<keyword evidence="6" id="KW-0732">Signal</keyword>
<dbReference type="InterPro" id="IPR005533">
    <property type="entry name" value="AMOP_dom"/>
</dbReference>
<dbReference type="SMART" id="SM00539">
    <property type="entry name" value="NIDO"/>
    <property type="match status" value="1"/>
</dbReference>
<dbReference type="SMART" id="SM00723">
    <property type="entry name" value="AMOP"/>
    <property type="match status" value="1"/>
</dbReference>
<dbReference type="Pfam" id="PF24469">
    <property type="entry name" value="F54D1_6_C"/>
    <property type="match status" value="1"/>
</dbReference>
<dbReference type="InterPro" id="IPR056075">
    <property type="entry name" value="DUF7658"/>
</dbReference>
<name>A0A183UBK9_TOXCA</name>
<accession>A0A183UBK9</accession>
<keyword evidence="10" id="KW-1185">Reference proteome</keyword>
<evidence type="ECO:0000256" key="6">
    <source>
        <dbReference type="SAM" id="SignalP"/>
    </source>
</evidence>
<feature type="transmembrane region" description="Helical" evidence="5">
    <location>
        <begin position="1349"/>
        <end position="1373"/>
    </location>
</feature>
<evidence type="ECO:0000256" key="4">
    <source>
        <dbReference type="ARBA" id="ARBA00023136"/>
    </source>
</evidence>
<dbReference type="PANTHER" id="PTHR13802:SF60">
    <property type="entry name" value="PROTEIN CBG06057"/>
    <property type="match status" value="1"/>
</dbReference>
<sequence length="1384" mass="157064">MCTLCAAVWLILFTEAQQLPPQPPVPIGPVPVPPPLTQPVLPPPAVHPGPLPGRPIVGQQFSPFYAENLVPFGPEVGDHEVFPGMLNPGQTIDLHMFFPFYGGLYNYSVISVNGYIGFAHIFNQGPVLNVGVENTDWPRQPDPAMIAPWLCKQQITQEPQPGLRAGVFFRLLLRQSLFGRPPNELLNVAGAPVSAFFNQPANLACPGTPDSYIQCNQQSDLFLEQMMQWLQEGVAGAVAFRADAALVVTWLNTASGISGRLDLGMGQLATYQAIWLTDQTARLSYVILNYDKLGFDADDFRMNSRNGRCQALFNGGNHTGTVPVDPTIPYKHSPKILAQRSGVPHLARGRYMFRVDDVVRPGGCSNKTAGTYPMLIYPNIVNMLGETTVDVNALCLDRSQTYILMIEQRETATCVVLNSAIARCFLPRVFDWGTKTVYFQTQQGNLNAQEDKAFVGYIYFVPPTIDPMRLDIGNIYDWFKNPVPYQIMPVSWYPRNFTNPDYLATAPMFQISSEAMYNVQLGLYVIGYREAQDDKIKKFRPEYRTLCRLATFTNRNTYEYRFRPQEERINIYQVEQWYMDEWERMNEMYSYRFGYMKLAPLRPNDVTGMNLLPGLISSPISIHWLWQPQDQVALGSPQFSPQLQEARVLFVEEKATQMCHDWYAEDGAQYNFIRYTETNASCPCVESQAKIDLGRFMPHPRCSQVFRDISCTTIIGAQNCYMSAQNVYTSYYAGEGQRFSTLNIQNTAYPFLYLSKCVQHVSYLRSFSPFETHYGQVCCYDGEGKLMQSTYQPVVKVIEQYPYNPGYPTRAYEFGTYPYMGQYEVPSFSAFYHDYMPYFFCCKYAQYRCQLFYWRRPTSGCQEYQPPATGYVQGAGSFTTLDNQKFVFNEPGVFTLLHIPQTLTNPEVRIQIRLERYPNRRIDFGLLGRYIAQADLVQPTNATVVTGIALEATGTDRVVVVARKDTRRFRYRTSVIVGNIIRYFDNMKLQKFKGVLVYVNNVEYGQAEVYVVLEAAQIGVRIRESYALDISRLSMYYESPGLLDVELSVPPRYGVRPTGERPFGAAQFPTMFQFPPASGLMRPNPEGQPGLLNVPLTLAEVNPGGLLQQLVTNYRIPGSGGLGTEQPGVLAAGVPTDNMFTTSQENYKKYDVFPEAAMKALPIYKTAERFERCAIIAYIISTCRELQLNPPCYGCFVFLVNTLPIQRQIVQQYGNTECPSNPSEIISDCGDSVPCIYDYTMLNSKTLGIEALNAWNNFVMDRTSGSRHYNSCAAIMIEYPAYMLKTPSLASGYLQGDVASFSCYQTHWIKGDYEYKCSLVVDYYDPTLYSFQWNKGWQPWCRSREKDNMYQWLTGIFSTIGIIMVNLLTLCFISSPGMLRLMLC</sequence>
<dbReference type="Pfam" id="PF03782">
    <property type="entry name" value="AMOP"/>
    <property type="match status" value="1"/>
</dbReference>
<evidence type="ECO:0000259" key="8">
    <source>
        <dbReference type="PROSITE" id="PS51220"/>
    </source>
</evidence>
<evidence type="ECO:0000313" key="10">
    <source>
        <dbReference type="Proteomes" id="UP000050794"/>
    </source>
</evidence>
<dbReference type="PROSITE" id="PS50856">
    <property type="entry name" value="AMOP"/>
    <property type="match status" value="1"/>
</dbReference>
<comment type="subcellular location">
    <subcellularLocation>
        <location evidence="1">Membrane</location>
    </subcellularLocation>
</comment>
<dbReference type="Pfam" id="PF24462">
    <property type="entry name" value="Ig_F54D1_6"/>
    <property type="match status" value="1"/>
</dbReference>
<dbReference type="Proteomes" id="UP000050794">
    <property type="component" value="Unassembled WGS sequence"/>
</dbReference>
<dbReference type="InterPro" id="IPR057018">
    <property type="entry name" value="F54D1_6-like_Ig-like"/>
</dbReference>
<dbReference type="Pfam" id="PF24678">
    <property type="entry name" value="DUF7658"/>
    <property type="match status" value="1"/>
</dbReference>
<reference evidence="9 10" key="2">
    <citation type="submission" date="2018-11" db="EMBL/GenBank/DDBJ databases">
        <authorList>
            <consortium name="Pathogen Informatics"/>
        </authorList>
    </citation>
    <scope>NUCLEOTIDE SEQUENCE [LARGE SCALE GENOMIC DNA]</scope>
</reference>
<evidence type="ECO:0000313" key="9">
    <source>
        <dbReference type="EMBL" id="VDM37126.1"/>
    </source>
</evidence>